<dbReference type="Proteomes" id="UP000799424">
    <property type="component" value="Unassembled WGS sequence"/>
</dbReference>
<feature type="compositionally biased region" description="Basic residues" evidence="1">
    <location>
        <begin position="146"/>
        <end position="158"/>
    </location>
</feature>
<feature type="region of interest" description="Disordered" evidence="1">
    <location>
        <begin position="124"/>
        <end position="167"/>
    </location>
</feature>
<name>A0A6A6ZBA6_9PLEO</name>
<evidence type="ECO:0000313" key="2">
    <source>
        <dbReference type="EMBL" id="KAF2818372.1"/>
    </source>
</evidence>
<sequence>MRVAMSIFPRVSCRPQGLARVRRVVKAAETAIWSWETFRTGVDSGSVSTFREDLIIHETQTLFVGDLQLCGRCTPPSEGFHNSHFGRISIVVASTSVVARTTNPPNVEFKVPLRSIADSWTGVPEAMSTSSPTQKKALHPSSPRTKASRRSCRTRTGRMRSASIPLS</sequence>
<proteinExistence type="predicted"/>
<reference evidence="2" key="1">
    <citation type="journal article" date="2020" name="Stud. Mycol.">
        <title>101 Dothideomycetes genomes: a test case for predicting lifestyles and emergence of pathogens.</title>
        <authorList>
            <person name="Haridas S."/>
            <person name="Albert R."/>
            <person name="Binder M."/>
            <person name="Bloem J."/>
            <person name="Labutti K."/>
            <person name="Salamov A."/>
            <person name="Andreopoulos B."/>
            <person name="Baker S."/>
            <person name="Barry K."/>
            <person name="Bills G."/>
            <person name="Bluhm B."/>
            <person name="Cannon C."/>
            <person name="Castanera R."/>
            <person name="Culley D."/>
            <person name="Daum C."/>
            <person name="Ezra D."/>
            <person name="Gonzalez J."/>
            <person name="Henrissat B."/>
            <person name="Kuo A."/>
            <person name="Liang C."/>
            <person name="Lipzen A."/>
            <person name="Lutzoni F."/>
            <person name="Magnuson J."/>
            <person name="Mondo S."/>
            <person name="Nolan M."/>
            <person name="Ohm R."/>
            <person name="Pangilinan J."/>
            <person name="Park H.-J."/>
            <person name="Ramirez L."/>
            <person name="Alfaro M."/>
            <person name="Sun H."/>
            <person name="Tritt A."/>
            <person name="Yoshinaga Y."/>
            <person name="Zwiers L.-H."/>
            <person name="Turgeon B."/>
            <person name="Goodwin S."/>
            <person name="Spatafora J."/>
            <person name="Crous P."/>
            <person name="Grigoriev I."/>
        </authorList>
    </citation>
    <scope>NUCLEOTIDE SEQUENCE</scope>
    <source>
        <strain evidence="2">CBS 113818</strain>
    </source>
</reference>
<evidence type="ECO:0000313" key="3">
    <source>
        <dbReference type="Proteomes" id="UP000799424"/>
    </source>
</evidence>
<gene>
    <name evidence="2" type="ORF">CC86DRAFT_388989</name>
</gene>
<protein>
    <submittedName>
        <fullName evidence="2">Uncharacterized protein</fullName>
    </submittedName>
</protein>
<dbReference type="AlphaFoldDB" id="A0A6A6ZBA6"/>
<keyword evidence="3" id="KW-1185">Reference proteome</keyword>
<dbReference type="EMBL" id="MU006253">
    <property type="protein sequence ID" value="KAF2818372.1"/>
    <property type="molecule type" value="Genomic_DNA"/>
</dbReference>
<evidence type="ECO:0000256" key="1">
    <source>
        <dbReference type="SAM" id="MobiDB-lite"/>
    </source>
</evidence>
<organism evidence="2 3">
    <name type="scientific">Ophiobolus disseminans</name>
    <dbReference type="NCBI Taxonomy" id="1469910"/>
    <lineage>
        <taxon>Eukaryota</taxon>
        <taxon>Fungi</taxon>
        <taxon>Dikarya</taxon>
        <taxon>Ascomycota</taxon>
        <taxon>Pezizomycotina</taxon>
        <taxon>Dothideomycetes</taxon>
        <taxon>Pleosporomycetidae</taxon>
        <taxon>Pleosporales</taxon>
        <taxon>Pleosporineae</taxon>
        <taxon>Phaeosphaeriaceae</taxon>
        <taxon>Ophiobolus</taxon>
    </lineage>
</organism>
<accession>A0A6A6ZBA6</accession>